<dbReference type="AlphaFoldDB" id="A0A853FY18"/>
<keyword evidence="7" id="KW-1185">Reference proteome</keyword>
<evidence type="ECO:0000259" key="5">
    <source>
        <dbReference type="PROSITE" id="PS50931"/>
    </source>
</evidence>
<dbReference type="Pfam" id="PF00126">
    <property type="entry name" value="HTH_1"/>
    <property type="match status" value="1"/>
</dbReference>
<dbReference type="PRINTS" id="PR00039">
    <property type="entry name" value="HTHLYSR"/>
</dbReference>
<dbReference type="Pfam" id="PF03466">
    <property type="entry name" value="LysR_substrate"/>
    <property type="match status" value="1"/>
</dbReference>
<evidence type="ECO:0000256" key="3">
    <source>
        <dbReference type="ARBA" id="ARBA00023125"/>
    </source>
</evidence>
<dbReference type="Gene3D" id="1.10.10.10">
    <property type="entry name" value="Winged helix-like DNA-binding domain superfamily/Winged helix DNA-binding domain"/>
    <property type="match status" value="1"/>
</dbReference>
<dbReference type="EMBL" id="JACCEM010000004">
    <property type="protein sequence ID" value="NYT49503.1"/>
    <property type="molecule type" value="Genomic_DNA"/>
</dbReference>
<dbReference type="GO" id="GO:0003677">
    <property type="term" value="F:DNA binding"/>
    <property type="evidence" value="ECO:0007669"/>
    <property type="project" value="UniProtKB-KW"/>
</dbReference>
<evidence type="ECO:0000256" key="1">
    <source>
        <dbReference type="ARBA" id="ARBA00009437"/>
    </source>
</evidence>
<keyword evidence="4" id="KW-0804">Transcription</keyword>
<dbReference type="InterPro" id="IPR000847">
    <property type="entry name" value="LysR_HTH_N"/>
</dbReference>
<dbReference type="GO" id="GO:0005829">
    <property type="term" value="C:cytosol"/>
    <property type="evidence" value="ECO:0007669"/>
    <property type="project" value="TreeGrafter"/>
</dbReference>
<dbReference type="InterPro" id="IPR005119">
    <property type="entry name" value="LysR_subst-bd"/>
</dbReference>
<comment type="similarity">
    <text evidence="1">Belongs to the LysR transcriptional regulatory family.</text>
</comment>
<dbReference type="RefSeq" id="WP_180154794.1">
    <property type="nucleotide sequence ID" value="NZ_JACCEM010000004.1"/>
</dbReference>
<gene>
    <name evidence="6" type="ORF">H0A72_09320</name>
</gene>
<reference evidence="6 7" key="1">
    <citation type="submission" date="2020-07" db="EMBL/GenBank/DDBJ databases">
        <title>Taxonomic revisions and descriptions of new bacterial species based on genomic comparisons in the high-G+C-content subgroup of the family Alcaligenaceae.</title>
        <authorList>
            <person name="Szabo A."/>
            <person name="Felfoldi T."/>
        </authorList>
    </citation>
    <scope>NUCLEOTIDE SEQUENCE [LARGE SCALE GENOMIC DNA]</scope>
    <source>
        <strain evidence="6 7">LMG 24012</strain>
    </source>
</reference>
<accession>A0A853FY18</accession>
<keyword evidence="3" id="KW-0238">DNA-binding</keyword>
<name>A0A853FY18_9BURK</name>
<sequence>MKRFDAEQVARRLTSRLRIRHLALLLRIQEYGSLTRVAEAMATSQPAVTKALLELEDIFGAQLFERSVRGMAPTALGRLAIARAEAIIHDLEHLARDMEAGLSGYAAHLHIGVVPFVSGKLLSAAIRRSFPEGGKRLTVTIHEGPSDQLLQQLRDHTLDLVVGQASAEADTRELAFEVLYSQQPRLIASRRLAAQLTRHKLDWRRLNDLDWILGAPQTSIRDQVSALFLGAGLTPPAPIVESHSSKLIGEMIVDSDSAVSIVPADIADELVRVAGVAIVPYRFSWSLPPVALFSRAEGRKREAEAMFGRALHQVCRQTASYPLP</sequence>
<keyword evidence="2" id="KW-0805">Transcription regulation</keyword>
<evidence type="ECO:0000313" key="6">
    <source>
        <dbReference type="EMBL" id="NYT49503.1"/>
    </source>
</evidence>
<dbReference type="PANTHER" id="PTHR30419">
    <property type="entry name" value="HTH-TYPE TRANSCRIPTIONAL REGULATOR YBHD"/>
    <property type="match status" value="1"/>
</dbReference>
<dbReference type="Proteomes" id="UP000559809">
    <property type="component" value="Unassembled WGS sequence"/>
</dbReference>
<evidence type="ECO:0000256" key="2">
    <source>
        <dbReference type="ARBA" id="ARBA00023015"/>
    </source>
</evidence>
<evidence type="ECO:0000313" key="7">
    <source>
        <dbReference type="Proteomes" id="UP000559809"/>
    </source>
</evidence>
<dbReference type="InterPro" id="IPR036388">
    <property type="entry name" value="WH-like_DNA-bd_sf"/>
</dbReference>
<dbReference type="PROSITE" id="PS50931">
    <property type="entry name" value="HTH_LYSR"/>
    <property type="match status" value="1"/>
</dbReference>
<proteinExistence type="inferred from homology"/>
<dbReference type="Gene3D" id="3.40.190.290">
    <property type="match status" value="1"/>
</dbReference>
<evidence type="ECO:0000256" key="4">
    <source>
        <dbReference type="ARBA" id="ARBA00023163"/>
    </source>
</evidence>
<dbReference type="InterPro" id="IPR036390">
    <property type="entry name" value="WH_DNA-bd_sf"/>
</dbReference>
<comment type="caution">
    <text evidence="6">The sequence shown here is derived from an EMBL/GenBank/DDBJ whole genome shotgun (WGS) entry which is preliminary data.</text>
</comment>
<feature type="domain" description="HTH lysR-type" evidence="5">
    <location>
        <begin position="17"/>
        <end position="74"/>
    </location>
</feature>
<protein>
    <submittedName>
        <fullName evidence="6">LysR family transcriptional regulator</fullName>
    </submittedName>
</protein>
<dbReference type="SUPFAM" id="SSF46785">
    <property type="entry name" value="Winged helix' DNA-binding domain"/>
    <property type="match status" value="1"/>
</dbReference>
<dbReference type="PANTHER" id="PTHR30419:SF8">
    <property type="entry name" value="NITROGEN ASSIMILATION TRANSCRIPTIONAL ACTIVATOR-RELATED"/>
    <property type="match status" value="1"/>
</dbReference>
<organism evidence="6 7">
    <name type="scientific">Parapusillimonas granuli</name>
    <dbReference type="NCBI Taxonomy" id="380911"/>
    <lineage>
        <taxon>Bacteria</taxon>
        <taxon>Pseudomonadati</taxon>
        <taxon>Pseudomonadota</taxon>
        <taxon>Betaproteobacteria</taxon>
        <taxon>Burkholderiales</taxon>
        <taxon>Alcaligenaceae</taxon>
        <taxon>Parapusillimonas</taxon>
    </lineage>
</organism>
<dbReference type="InterPro" id="IPR050950">
    <property type="entry name" value="HTH-type_LysR_regulators"/>
</dbReference>
<dbReference type="SUPFAM" id="SSF53850">
    <property type="entry name" value="Periplasmic binding protein-like II"/>
    <property type="match status" value="1"/>
</dbReference>
<dbReference type="GO" id="GO:0003700">
    <property type="term" value="F:DNA-binding transcription factor activity"/>
    <property type="evidence" value="ECO:0007669"/>
    <property type="project" value="InterPro"/>
</dbReference>